<dbReference type="InterPro" id="IPR051130">
    <property type="entry name" value="Mito_struct-func_regulator"/>
</dbReference>
<dbReference type="GO" id="GO:0004672">
    <property type="term" value="F:protein kinase activity"/>
    <property type="evidence" value="ECO:0007669"/>
    <property type="project" value="InterPro"/>
</dbReference>
<dbReference type="OMA" id="GCESFHA"/>
<dbReference type="PANTHER" id="PTHR43173:SF22">
    <property type="entry name" value="OS07G0227800 PROTEIN"/>
    <property type="match status" value="1"/>
</dbReference>
<protein>
    <submittedName>
        <fullName evidence="2">Phosphotransferase enzyme family protein</fullName>
    </submittedName>
</protein>
<dbReference type="EMBL" id="CP034662">
    <property type="protein sequence ID" value="AZQ92879.1"/>
    <property type="molecule type" value="Genomic_DNA"/>
</dbReference>
<reference evidence="4 5" key="1">
    <citation type="submission" date="2018-12" db="EMBL/GenBank/DDBJ databases">
        <title>Persistence of Moraxella catarrhalis in Chronic Obstructive Pulmonary Disease and Regulation of the Hag/MID Adhesin.</title>
        <authorList>
            <person name="Murphy T."/>
            <person name="Zhao X."/>
            <person name="Vyas G."/>
            <person name="Aluvathingal J."/>
            <person name="Nadendla S."/>
            <person name="Tallon L."/>
            <person name="Tettelin H."/>
        </authorList>
    </citation>
    <scope>NUCLEOTIDE SEQUENCE [LARGE SCALE GENOMIC DNA]</scope>
    <source>
        <strain evidence="3 4">173P27B1</strain>
        <strain evidence="2 5">46P58B1</strain>
    </source>
</reference>
<dbReference type="GeneID" id="66585409"/>
<evidence type="ECO:0000313" key="4">
    <source>
        <dbReference type="Proteomes" id="UP000268436"/>
    </source>
</evidence>
<dbReference type="Pfam" id="PF03109">
    <property type="entry name" value="ABC1"/>
    <property type="match status" value="1"/>
</dbReference>
<dbReference type="SMART" id="SM00220">
    <property type="entry name" value="S_TKc"/>
    <property type="match status" value="1"/>
</dbReference>
<sequence>MIMPTFLPKNPVSTAKKALNQSVHVLGRIQKTASVAGLSALRMAKGDKMDAYLLREAFEQMGVTYIKLGQFIASTPSIFPKAYVLAFQGCLDQTAPVRFEQIRQVLIDELETPERGLGDIFSYIDPKPLASASIAQVHKAVLADGRQVALKIQKPGVDTVMQTDLGVLHSVFWVLEKAVPSLKAANLAPIIDEMRARMLAETDFLAESHHIDKFLAHLHQVGNTQVTAPKVHHRLSTKKVLVMDLLVGKSLVDESLVWDGTVGKDSKKIMNDVLDTWFLSLMMTGEFHADLHAGNLMLLDDGRIAFLDFGLMGQIQPSSLQACFNLVQSLQMNDYHGMAQAMVNIGMTHAPNKMNIDHLANDLRRMLGKIMPESTPAPANNDSLNVMMLEMVDIGKRHGIHFPRDFALLTKQLLYFDRFMVTLAPDMELFEGNRLDLVKLN</sequence>
<dbReference type="InterPro" id="IPR011009">
    <property type="entry name" value="Kinase-like_dom_sf"/>
</dbReference>
<dbReference type="Proteomes" id="UP000280228">
    <property type="component" value="Chromosome"/>
</dbReference>
<dbReference type="InterPro" id="IPR004147">
    <property type="entry name" value="ABC1_dom"/>
</dbReference>
<dbReference type="RefSeq" id="WP_003662577.1">
    <property type="nucleotide sequence ID" value="NZ_CP007669.1"/>
</dbReference>
<dbReference type="SUPFAM" id="SSF56112">
    <property type="entry name" value="Protein kinase-like (PK-like)"/>
    <property type="match status" value="1"/>
</dbReference>
<dbReference type="AlphaFoldDB" id="A0A3A9L4M1"/>
<dbReference type="EMBL" id="RYER01000004">
    <property type="protein sequence ID" value="RUO17464.1"/>
    <property type="molecule type" value="Genomic_DNA"/>
</dbReference>
<keyword evidence="2" id="KW-0808">Transferase</keyword>
<name>A0A3A9L4M1_MORCA</name>
<dbReference type="InterPro" id="IPR000719">
    <property type="entry name" value="Prot_kinase_dom"/>
</dbReference>
<accession>A0A3A9L4M1</accession>
<evidence type="ECO:0000313" key="3">
    <source>
        <dbReference type="EMBL" id="RUO17464.1"/>
    </source>
</evidence>
<dbReference type="Proteomes" id="UP000268436">
    <property type="component" value="Unassembled WGS sequence"/>
</dbReference>
<evidence type="ECO:0000313" key="5">
    <source>
        <dbReference type="Proteomes" id="UP000280228"/>
    </source>
</evidence>
<gene>
    <name evidence="2" type="ORF">EJK53_1275</name>
    <name evidence="3" type="ORF">EJK54_1960</name>
</gene>
<organism evidence="2 5">
    <name type="scientific">Moraxella catarrhalis</name>
    <name type="common">Branhamella catarrhalis</name>
    <dbReference type="NCBI Taxonomy" id="480"/>
    <lineage>
        <taxon>Bacteria</taxon>
        <taxon>Pseudomonadati</taxon>
        <taxon>Pseudomonadota</taxon>
        <taxon>Gammaproteobacteria</taxon>
        <taxon>Moraxellales</taxon>
        <taxon>Moraxellaceae</taxon>
        <taxon>Moraxella</taxon>
    </lineage>
</organism>
<dbReference type="CDD" id="cd05121">
    <property type="entry name" value="ABC1_ADCK3-like"/>
    <property type="match status" value="1"/>
</dbReference>
<dbReference type="GO" id="GO:0005524">
    <property type="term" value="F:ATP binding"/>
    <property type="evidence" value="ECO:0007669"/>
    <property type="project" value="InterPro"/>
</dbReference>
<evidence type="ECO:0000259" key="1">
    <source>
        <dbReference type="PROSITE" id="PS50011"/>
    </source>
</evidence>
<evidence type="ECO:0000313" key="2">
    <source>
        <dbReference type="EMBL" id="AZQ92879.1"/>
    </source>
</evidence>
<keyword evidence="4" id="KW-1185">Reference proteome</keyword>
<proteinExistence type="predicted"/>
<dbReference type="PANTHER" id="PTHR43173">
    <property type="entry name" value="ABC1 FAMILY PROTEIN"/>
    <property type="match status" value="1"/>
</dbReference>
<dbReference type="PROSITE" id="PS50011">
    <property type="entry name" value="PROTEIN_KINASE_DOM"/>
    <property type="match status" value="1"/>
</dbReference>
<feature type="domain" description="Protein kinase" evidence="1">
    <location>
        <begin position="123"/>
        <end position="441"/>
    </location>
</feature>